<dbReference type="InterPro" id="IPR006260">
    <property type="entry name" value="TonB/TolA_C"/>
</dbReference>
<keyword evidence="2 6" id="KW-0812">Transmembrane</keyword>
<dbReference type="InterPro" id="IPR037682">
    <property type="entry name" value="TonB_C"/>
</dbReference>
<reference evidence="8 9" key="1">
    <citation type="submission" date="2019-07" db="EMBL/GenBank/DDBJ databases">
        <title>Whole genome shotgun sequence of Reyranella soli NBRC 108950.</title>
        <authorList>
            <person name="Hosoyama A."/>
            <person name="Uohara A."/>
            <person name="Ohji S."/>
            <person name="Ichikawa N."/>
        </authorList>
    </citation>
    <scope>NUCLEOTIDE SEQUENCE [LARGE SCALE GENOMIC DNA]</scope>
    <source>
        <strain evidence="8 9">NBRC 108950</strain>
    </source>
</reference>
<feature type="compositionally biased region" description="Polar residues" evidence="5">
    <location>
        <begin position="213"/>
        <end position="223"/>
    </location>
</feature>
<dbReference type="GO" id="GO:0016020">
    <property type="term" value="C:membrane"/>
    <property type="evidence" value="ECO:0007669"/>
    <property type="project" value="UniProtKB-SubCell"/>
</dbReference>
<evidence type="ECO:0000313" key="8">
    <source>
        <dbReference type="EMBL" id="GEP60251.1"/>
    </source>
</evidence>
<dbReference type="Pfam" id="PF13103">
    <property type="entry name" value="TonB_2"/>
    <property type="match status" value="1"/>
</dbReference>
<dbReference type="AlphaFoldDB" id="A0A512NMS7"/>
<keyword evidence="3 6" id="KW-1133">Transmembrane helix</keyword>
<evidence type="ECO:0000256" key="4">
    <source>
        <dbReference type="ARBA" id="ARBA00023136"/>
    </source>
</evidence>
<evidence type="ECO:0000256" key="5">
    <source>
        <dbReference type="SAM" id="MobiDB-lite"/>
    </source>
</evidence>
<gene>
    <name evidence="8" type="ORF">RSO01_74170</name>
</gene>
<dbReference type="NCBIfam" id="TIGR01352">
    <property type="entry name" value="tonB_Cterm"/>
    <property type="match status" value="1"/>
</dbReference>
<feature type="region of interest" description="Disordered" evidence="5">
    <location>
        <begin position="170"/>
        <end position="223"/>
    </location>
</feature>
<proteinExistence type="predicted"/>
<dbReference type="OrthoDB" id="8481221at2"/>
<evidence type="ECO:0000256" key="2">
    <source>
        <dbReference type="ARBA" id="ARBA00022692"/>
    </source>
</evidence>
<dbReference type="Proteomes" id="UP000321058">
    <property type="component" value="Unassembled WGS sequence"/>
</dbReference>
<accession>A0A512NMS7</accession>
<dbReference type="GO" id="GO:0055085">
    <property type="term" value="P:transmembrane transport"/>
    <property type="evidence" value="ECO:0007669"/>
    <property type="project" value="InterPro"/>
</dbReference>
<name>A0A512NMS7_9HYPH</name>
<dbReference type="PROSITE" id="PS52015">
    <property type="entry name" value="TONB_CTD"/>
    <property type="match status" value="1"/>
</dbReference>
<dbReference type="EMBL" id="BKAJ01000155">
    <property type="protein sequence ID" value="GEP60251.1"/>
    <property type="molecule type" value="Genomic_DNA"/>
</dbReference>
<comment type="subcellular location">
    <subcellularLocation>
        <location evidence="1">Membrane</location>
        <topology evidence="1">Single-pass membrane protein</topology>
    </subcellularLocation>
</comment>
<dbReference type="RefSeq" id="WP_147155603.1">
    <property type="nucleotide sequence ID" value="NZ_BKAJ01000155.1"/>
</dbReference>
<sequence length="319" mass="33772">MVDESDDVTTWRYHRMAVLAIMGSALMHVTVLAASMPEPVARQERWSELAIELTLERPTAPFEVPARPSADQAAQRLPSGAAELSAAALAPGPSEAASAPLPTPAEPSVTRMVPSAEAPPVLTTRDFGATATPTGAQASLETMLQGVDAPPTVSGQDFARTAPSALARSSMLQNRPQAPPPEQPVRQASPKRASQQNEADRSGGTRPGAVSPLTRTAASDSRNQAQQDYLIQVVHKLSQARFSPTGREERQGSLIIARLTIASNGHLIDSALVKPSGSPPLDRGVMDAIRKASPFAPLPPELAADSHTFVVPINYEQER</sequence>
<evidence type="ECO:0000313" key="9">
    <source>
        <dbReference type="Proteomes" id="UP000321058"/>
    </source>
</evidence>
<comment type="caution">
    <text evidence="8">The sequence shown here is derived from an EMBL/GenBank/DDBJ whole genome shotgun (WGS) entry which is preliminary data.</text>
</comment>
<evidence type="ECO:0000256" key="6">
    <source>
        <dbReference type="SAM" id="Phobius"/>
    </source>
</evidence>
<dbReference type="SUPFAM" id="SSF74653">
    <property type="entry name" value="TolA/TonB C-terminal domain"/>
    <property type="match status" value="1"/>
</dbReference>
<dbReference type="Gene3D" id="3.30.1150.10">
    <property type="match status" value="1"/>
</dbReference>
<feature type="region of interest" description="Disordered" evidence="5">
    <location>
        <begin position="62"/>
        <end position="111"/>
    </location>
</feature>
<feature type="domain" description="TonB C-terminal" evidence="7">
    <location>
        <begin position="227"/>
        <end position="319"/>
    </location>
</feature>
<feature type="compositionally biased region" description="Low complexity" evidence="5">
    <location>
        <begin position="77"/>
        <end position="100"/>
    </location>
</feature>
<evidence type="ECO:0000259" key="7">
    <source>
        <dbReference type="PROSITE" id="PS52015"/>
    </source>
</evidence>
<evidence type="ECO:0000256" key="3">
    <source>
        <dbReference type="ARBA" id="ARBA00022989"/>
    </source>
</evidence>
<feature type="transmembrane region" description="Helical" evidence="6">
    <location>
        <begin position="16"/>
        <end position="36"/>
    </location>
</feature>
<organism evidence="8 9">
    <name type="scientific">Reyranella soli</name>
    <dbReference type="NCBI Taxonomy" id="1230389"/>
    <lineage>
        <taxon>Bacteria</taxon>
        <taxon>Pseudomonadati</taxon>
        <taxon>Pseudomonadota</taxon>
        <taxon>Alphaproteobacteria</taxon>
        <taxon>Hyphomicrobiales</taxon>
        <taxon>Reyranellaceae</taxon>
        <taxon>Reyranella</taxon>
    </lineage>
</organism>
<protein>
    <recommendedName>
        <fullName evidence="7">TonB C-terminal domain-containing protein</fullName>
    </recommendedName>
</protein>
<keyword evidence="4 6" id="KW-0472">Membrane</keyword>
<evidence type="ECO:0000256" key="1">
    <source>
        <dbReference type="ARBA" id="ARBA00004167"/>
    </source>
</evidence>
<keyword evidence="9" id="KW-1185">Reference proteome</keyword>